<name>A0A6A6F7U1_9PEZI</name>
<gene>
    <name evidence="1" type="ORF">CERZMDRAFT_91562</name>
</gene>
<protein>
    <submittedName>
        <fullName evidence="1">Uncharacterized protein</fullName>
    </submittedName>
</protein>
<dbReference type="EMBL" id="ML992693">
    <property type="protein sequence ID" value="KAF2208547.1"/>
    <property type="molecule type" value="Genomic_DNA"/>
</dbReference>
<proteinExistence type="predicted"/>
<dbReference type="AlphaFoldDB" id="A0A6A6F7U1"/>
<evidence type="ECO:0000313" key="1">
    <source>
        <dbReference type="EMBL" id="KAF2208547.1"/>
    </source>
</evidence>
<accession>A0A6A6F7U1</accession>
<sequence length="92" mass="10487">MTTSISCQIPHMNNHRPCRRQSIHIVNMYMKAPMHSFILDLSSSSCSSYSSLLLLLLLTLPRRQTVFHATSRIPTPLAFQRPLSPQQVLLLL</sequence>
<organism evidence="1 2">
    <name type="scientific">Cercospora zeae-maydis SCOH1-5</name>
    <dbReference type="NCBI Taxonomy" id="717836"/>
    <lineage>
        <taxon>Eukaryota</taxon>
        <taxon>Fungi</taxon>
        <taxon>Dikarya</taxon>
        <taxon>Ascomycota</taxon>
        <taxon>Pezizomycotina</taxon>
        <taxon>Dothideomycetes</taxon>
        <taxon>Dothideomycetidae</taxon>
        <taxon>Mycosphaerellales</taxon>
        <taxon>Mycosphaerellaceae</taxon>
        <taxon>Cercospora</taxon>
    </lineage>
</organism>
<keyword evidence="2" id="KW-1185">Reference proteome</keyword>
<reference evidence="1" key="1">
    <citation type="journal article" date="2020" name="Stud. Mycol.">
        <title>101 Dothideomycetes genomes: a test case for predicting lifestyles and emergence of pathogens.</title>
        <authorList>
            <person name="Haridas S."/>
            <person name="Albert R."/>
            <person name="Binder M."/>
            <person name="Bloem J."/>
            <person name="Labutti K."/>
            <person name="Salamov A."/>
            <person name="Andreopoulos B."/>
            <person name="Baker S."/>
            <person name="Barry K."/>
            <person name="Bills G."/>
            <person name="Bluhm B."/>
            <person name="Cannon C."/>
            <person name="Castanera R."/>
            <person name="Culley D."/>
            <person name="Daum C."/>
            <person name="Ezra D."/>
            <person name="Gonzalez J."/>
            <person name="Henrissat B."/>
            <person name="Kuo A."/>
            <person name="Liang C."/>
            <person name="Lipzen A."/>
            <person name="Lutzoni F."/>
            <person name="Magnuson J."/>
            <person name="Mondo S."/>
            <person name="Nolan M."/>
            <person name="Ohm R."/>
            <person name="Pangilinan J."/>
            <person name="Park H.-J."/>
            <person name="Ramirez L."/>
            <person name="Alfaro M."/>
            <person name="Sun H."/>
            <person name="Tritt A."/>
            <person name="Yoshinaga Y."/>
            <person name="Zwiers L.-H."/>
            <person name="Turgeon B."/>
            <person name="Goodwin S."/>
            <person name="Spatafora J."/>
            <person name="Crous P."/>
            <person name="Grigoriev I."/>
        </authorList>
    </citation>
    <scope>NUCLEOTIDE SEQUENCE</scope>
    <source>
        <strain evidence="1">SCOH1-5</strain>
    </source>
</reference>
<evidence type="ECO:0000313" key="2">
    <source>
        <dbReference type="Proteomes" id="UP000799539"/>
    </source>
</evidence>
<dbReference type="Proteomes" id="UP000799539">
    <property type="component" value="Unassembled WGS sequence"/>
</dbReference>